<protein>
    <submittedName>
        <fullName evidence="2">Uncharacterized protein</fullName>
    </submittedName>
</protein>
<dbReference type="Proteomes" id="UP000256977">
    <property type="component" value="Unassembled WGS sequence"/>
</dbReference>
<keyword evidence="1" id="KW-0732">Signal</keyword>
<accession>A0A3D9HYE4</accession>
<organism evidence="2 3">
    <name type="scientific">Cohnella phaseoli</name>
    <dbReference type="NCBI Taxonomy" id="456490"/>
    <lineage>
        <taxon>Bacteria</taxon>
        <taxon>Bacillati</taxon>
        <taxon>Bacillota</taxon>
        <taxon>Bacilli</taxon>
        <taxon>Bacillales</taxon>
        <taxon>Paenibacillaceae</taxon>
        <taxon>Cohnella</taxon>
    </lineage>
</organism>
<dbReference type="OrthoDB" id="2621949at2"/>
<dbReference type="RefSeq" id="WP_116065467.1">
    <property type="nucleotide sequence ID" value="NZ_QRDZ01000049.1"/>
</dbReference>
<dbReference type="EMBL" id="QRDZ01000049">
    <property type="protein sequence ID" value="RED54440.1"/>
    <property type="molecule type" value="Genomic_DNA"/>
</dbReference>
<evidence type="ECO:0000313" key="2">
    <source>
        <dbReference type="EMBL" id="RED54440.1"/>
    </source>
</evidence>
<feature type="signal peptide" evidence="1">
    <location>
        <begin position="1"/>
        <end position="25"/>
    </location>
</feature>
<gene>
    <name evidence="2" type="ORF">DFP98_1495</name>
</gene>
<comment type="caution">
    <text evidence="2">The sequence shown here is derived from an EMBL/GenBank/DDBJ whole genome shotgun (WGS) entry which is preliminary data.</text>
</comment>
<sequence length="135" mass="14458">MLKRRAFSVFLIFALLLSFVPSAFAAFSYTSTTYTLSGGTIYFGNGVIVNTGQYYDTLTINVYRKDCSTTKAASASSCTDVWIGSKTVSLSSQQYIYPGVSGAPLIPIATGTSAGQYFYTLSAPGSWHVMAGIHN</sequence>
<dbReference type="AlphaFoldDB" id="A0A3D9HYE4"/>
<evidence type="ECO:0000256" key="1">
    <source>
        <dbReference type="SAM" id="SignalP"/>
    </source>
</evidence>
<proteinExistence type="predicted"/>
<feature type="chain" id="PRO_5017607476" evidence="1">
    <location>
        <begin position="26"/>
        <end position="135"/>
    </location>
</feature>
<reference evidence="2 3" key="1">
    <citation type="submission" date="2018-07" db="EMBL/GenBank/DDBJ databases">
        <title>Genomic Encyclopedia of Type Strains, Phase III (KMG-III): the genomes of soil and plant-associated and newly described type strains.</title>
        <authorList>
            <person name="Whitman W."/>
        </authorList>
    </citation>
    <scope>NUCLEOTIDE SEQUENCE [LARGE SCALE GENOMIC DNA]</scope>
    <source>
        <strain evidence="2 3">CECT 7287</strain>
    </source>
</reference>
<keyword evidence="3" id="KW-1185">Reference proteome</keyword>
<name>A0A3D9HYE4_9BACL</name>
<evidence type="ECO:0000313" key="3">
    <source>
        <dbReference type="Proteomes" id="UP000256977"/>
    </source>
</evidence>